<evidence type="ECO:0000256" key="3">
    <source>
        <dbReference type="ARBA" id="ARBA00023002"/>
    </source>
</evidence>
<feature type="region of interest" description="Disordered" evidence="5">
    <location>
        <begin position="462"/>
        <end position="488"/>
    </location>
</feature>
<accession>A0AA95J6Y1</accession>
<evidence type="ECO:0000313" key="8">
    <source>
        <dbReference type="Proteomes" id="UP001185135"/>
    </source>
</evidence>
<name>A0AA95J6Y1_9VIRU</name>
<evidence type="ECO:0000256" key="1">
    <source>
        <dbReference type="ARBA" id="ARBA00010406"/>
    </source>
</evidence>
<dbReference type="InterPro" id="IPR000788">
    <property type="entry name" value="RNR_lg_C"/>
</dbReference>
<evidence type="ECO:0000259" key="6">
    <source>
        <dbReference type="PROSITE" id="PS00089"/>
    </source>
</evidence>
<dbReference type="Pfam" id="PF00317">
    <property type="entry name" value="Ribonuc_red_lgN"/>
    <property type="match status" value="1"/>
</dbReference>
<evidence type="ECO:0000313" key="7">
    <source>
        <dbReference type="EMBL" id="WBR14910.1"/>
    </source>
</evidence>
<dbReference type="NCBIfam" id="TIGR02506">
    <property type="entry name" value="NrdE_NrdA"/>
    <property type="match status" value="1"/>
</dbReference>
<protein>
    <recommendedName>
        <fullName evidence="2 4">Ribonucleoside-diphosphate reductase</fullName>
        <ecNumber evidence="2 4">1.17.4.1</ecNumber>
    </recommendedName>
</protein>
<dbReference type="GO" id="GO:0005524">
    <property type="term" value="F:ATP binding"/>
    <property type="evidence" value="ECO:0007669"/>
    <property type="project" value="InterPro"/>
</dbReference>
<keyword evidence="4" id="KW-0215">Deoxyribonucleotide synthesis</keyword>
<evidence type="ECO:0000256" key="5">
    <source>
        <dbReference type="SAM" id="MobiDB-lite"/>
    </source>
</evidence>
<dbReference type="InterPro" id="IPR013509">
    <property type="entry name" value="RNR_lsu_N"/>
</dbReference>
<dbReference type="SUPFAM" id="SSF48168">
    <property type="entry name" value="R1 subunit of ribonucleotide reductase, N-terminal domain"/>
    <property type="match status" value="1"/>
</dbReference>
<dbReference type="PANTHER" id="PTHR11573">
    <property type="entry name" value="RIBONUCLEOSIDE-DIPHOSPHATE REDUCTASE LARGE CHAIN"/>
    <property type="match status" value="1"/>
</dbReference>
<reference evidence="7" key="1">
    <citation type="submission" date="2022-06" db="EMBL/GenBank/DDBJ databases">
        <authorList>
            <person name="Legendre M."/>
            <person name="Claverie J.-M."/>
            <person name="Alempic J.-M."/>
            <person name="Abergel C."/>
        </authorList>
    </citation>
    <scope>NUCLEOTIDE SEQUENCE</scope>
    <source>
        <strain evidence="7">Kuranda</strain>
    </source>
</reference>
<dbReference type="Pfam" id="PF02867">
    <property type="entry name" value="Ribonuc_red_lgC"/>
    <property type="match status" value="2"/>
</dbReference>
<dbReference type="PRINTS" id="PR01183">
    <property type="entry name" value="RIBORDTASEM1"/>
</dbReference>
<keyword evidence="3 4" id="KW-0560">Oxidoreductase</keyword>
<feature type="compositionally biased region" description="Low complexity" evidence="5">
    <location>
        <begin position="1"/>
        <end position="12"/>
    </location>
</feature>
<dbReference type="PROSITE" id="PS00089">
    <property type="entry name" value="RIBORED_LARGE"/>
    <property type="match status" value="1"/>
</dbReference>
<comment type="similarity">
    <text evidence="1 4">Belongs to the ribonucleoside diphosphate reductase large chain family.</text>
</comment>
<evidence type="ECO:0000256" key="2">
    <source>
        <dbReference type="ARBA" id="ARBA00012274"/>
    </source>
</evidence>
<feature type="region of interest" description="Disordered" evidence="5">
    <location>
        <begin position="1"/>
        <end position="35"/>
    </location>
</feature>
<organism evidence="7 8">
    <name type="scientific">Pandoravirus kuranda</name>
    <dbReference type="NCBI Taxonomy" id="3019033"/>
    <lineage>
        <taxon>Viruses</taxon>
        <taxon>Pandoravirus</taxon>
    </lineage>
</organism>
<dbReference type="GO" id="GO:0004748">
    <property type="term" value="F:ribonucleoside-diphosphate reductase activity, thioredoxin disulfide as acceptor"/>
    <property type="evidence" value="ECO:0007669"/>
    <property type="project" value="UniProtKB-EC"/>
</dbReference>
<dbReference type="Proteomes" id="UP001185135">
    <property type="component" value="Segment"/>
</dbReference>
<feature type="compositionally biased region" description="Basic and acidic residues" evidence="5">
    <location>
        <begin position="17"/>
        <end position="35"/>
    </location>
</feature>
<comment type="catalytic activity">
    <reaction evidence="4">
        <text>a 2'-deoxyribonucleoside 5'-diphosphate + [thioredoxin]-disulfide + H2O = a ribonucleoside 5'-diphosphate + [thioredoxin]-dithiol</text>
        <dbReference type="Rhea" id="RHEA:23252"/>
        <dbReference type="Rhea" id="RHEA-COMP:10698"/>
        <dbReference type="Rhea" id="RHEA-COMP:10700"/>
        <dbReference type="ChEBI" id="CHEBI:15377"/>
        <dbReference type="ChEBI" id="CHEBI:29950"/>
        <dbReference type="ChEBI" id="CHEBI:50058"/>
        <dbReference type="ChEBI" id="CHEBI:57930"/>
        <dbReference type="ChEBI" id="CHEBI:73316"/>
        <dbReference type="EC" id="1.17.4.1"/>
    </reaction>
</comment>
<dbReference type="InterPro" id="IPR013346">
    <property type="entry name" value="NrdE_NrdA_C"/>
</dbReference>
<dbReference type="InterPro" id="IPR039718">
    <property type="entry name" value="Rrm1"/>
</dbReference>
<comment type="function">
    <text evidence="4">Provides the precursors necessary for DNA synthesis. Catalyzes the biosynthesis of deoxyribonucleotides from the corresponding ribonucleotides.</text>
</comment>
<evidence type="ECO:0000256" key="4">
    <source>
        <dbReference type="RuleBase" id="RU003410"/>
    </source>
</evidence>
<dbReference type="EMBL" id="ON887157">
    <property type="protein sequence ID" value="WBR14910.1"/>
    <property type="molecule type" value="Genomic_DNA"/>
</dbReference>
<dbReference type="Gene3D" id="3.20.70.20">
    <property type="match status" value="2"/>
</dbReference>
<gene>
    <name evidence="7" type="ORF">pkur_cds_736</name>
</gene>
<dbReference type="SUPFAM" id="SSF51998">
    <property type="entry name" value="PFL-like glycyl radical enzymes"/>
    <property type="match status" value="2"/>
</dbReference>
<dbReference type="GO" id="GO:0009263">
    <property type="term" value="P:deoxyribonucleotide biosynthetic process"/>
    <property type="evidence" value="ECO:0007669"/>
    <property type="project" value="UniProtKB-KW"/>
</dbReference>
<dbReference type="EC" id="1.17.4.1" evidence="2 4"/>
<dbReference type="InterPro" id="IPR008926">
    <property type="entry name" value="RNR_R1-su_N"/>
</dbReference>
<proteinExistence type="inferred from homology"/>
<feature type="domain" description="Ribonucleotide reductase large subunit" evidence="6">
    <location>
        <begin position="1137"/>
        <end position="1159"/>
    </location>
</feature>
<sequence>MTSTADITTSTTLPPKEATRPSRGEPEPTKPYDAHVDDTSRFMSEEASLTAKLTALARMAPPLDPRLDLSAVVQRVIQGACAGMTVEQGNALIAETAVALSSTHTDYETLAARVAVSALHAKTPPRFSDAVAMLAANVHGKTGRAAPLVSNEVIAFTAAHRDVLDAAIRHERDYDYTYFGLMTLQRGYLVCTHEGAVDRPQYMIMRVAIGHYGWPEVDDALERVLTTYDMMSRHLYTSATPTLFNAGTPCPQNSSCFLLEMKADSIEGIYDTLKQCALISKASGGVGFATHKIRASGSYVVGSNGNSNGLVPMLRVFNDTARYVDQCFTGDALVLTADRGPVPIGLLYREATAATADSTTRPPIESGTTIAQAHGVKVLSDDGRWCTLGGVVRHAPKPRATRLVASGTTLIPRWAMPSANALRFAHGVRLTGQHQVQVLCDVFDHGRPVVIANVYPASLPPSALDDDALSNGDERDADGDASDAVDGNGQQALEKGAQAESTLDDHLASLCERINRGHVVPRMVDADDLVPGSILCVPVPPEPESSAETAHKPSDWRMAGILYAASSHGATQICAASDSKTAHFIATYLAVSDPDCAASAPSKSGLLRWRLAHPGFATARALSDRARLAAAPTSAIESFLRGVYEALDGSANVSVATPLATTLRWLSLRLTRVAASHSPHADAIASGKAGVLSCGSQPSALCAVPLADGTMRPDVVPWSIVHGNVVHMPIESIDPVDAAAVDDDQGDAGSRAPGDDGALYDLEVDDASHTYSVLGLGACHNGGGKRKGAFASYLEPWHADVHDWVELKKNHGKEEIRARDLFYALWTCDLFMRRAITGGQWSLFCPAEAPGLDACHGAAFDALYERYEREGRARSTIPACQLWAAILSAQIETGTPYMLHKDAANLASNQQNLGTIVCSNLCCEIIQYSSPDECASCNLSSIALPKFVVPDPRGDDRTGPLDPRYDDAGVALGMVFDHAALAEVAKAIVNNINRIIDINYYPVPEARRSNMRHRPMGIGVQGLADVFAIMDLPWDSAGARRLNRAIFETIYYAAVAESARLAAVHGPYPSYREGTWRDTAGVERHGSPASCGFLHPDLWAASVNDARRWEGCDAVPLAPEHRRPFDPKAHESGRWNWETLRASVAEHGLRNSLLVAVMPTASTSHILGNTEACEVLTSNIYTRRVLSGDFTVVNRHLVKRMMERGLWTPEFRDRLVAARGSVQGFADDEVSPDLKALFKTVWEISNRVTIDMAADRAPYVDQSQSLNLYCAEPTMDRLTSMHAYAWRRGLKTGMYYLRTRPAANAAQVTVDVVAPTAGAAGDQQADSFVQETATNAIASGAGLPEPDGEVCYPGCESCSA</sequence>
<dbReference type="PANTHER" id="PTHR11573:SF6">
    <property type="entry name" value="RIBONUCLEOSIDE-DIPHOSPHATE REDUCTASE LARGE SUBUNIT"/>
    <property type="match status" value="1"/>
</dbReference>